<reference evidence="2" key="1">
    <citation type="journal article" date="2022" name="Mol. Ecol. Resour.">
        <title>The genomes of chicory, endive, great burdock and yacon provide insights into Asteraceae palaeo-polyploidization history and plant inulin production.</title>
        <authorList>
            <person name="Fan W."/>
            <person name="Wang S."/>
            <person name="Wang H."/>
            <person name="Wang A."/>
            <person name="Jiang F."/>
            <person name="Liu H."/>
            <person name="Zhao H."/>
            <person name="Xu D."/>
            <person name="Zhang Y."/>
        </authorList>
    </citation>
    <scope>NUCLEOTIDE SEQUENCE [LARGE SCALE GENOMIC DNA]</scope>
    <source>
        <strain evidence="2">cv. Niubang</strain>
    </source>
</reference>
<proteinExistence type="predicted"/>
<comment type="caution">
    <text evidence="1">The sequence shown here is derived from an EMBL/GenBank/DDBJ whole genome shotgun (WGS) entry which is preliminary data.</text>
</comment>
<protein>
    <submittedName>
        <fullName evidence="1">Uncharacterized protein</fullName>
    </submittedName>
</protein>
<accession>A0ACB9FCA7</accession>
<dbReference type="EMBL" id="CM042047">
    <property type="protein sequence ID" value="KAI3768983.1"/>
    <property type="molecule type" value="Genomic_DNA"/>
</dbReference>
<evidence type="ECO:0000313" key="2">
    <source>
        <dbReference type="Proteomes" id="UP001055879"/>
    </source>
</evidence>
<name>A0ACB9FCA7_ARCLA</name>
<evidence type="ECO:0000313" key="1">
    <source>
        <dbReference type="EMBL" id="KAI3768983.1"/>
    </source>
</evidence>
<dbReference type="Proteomes" id="UP001055879">
    <property type="component" value="Linkage Group LG01"/>
</dbReference>
<organism evidence="1 2">
    <name type="scientific">Arctium lappa</name>
    <name type="common">Greater burdock</name>
    <name type="synonym">Lappa major</name>
    <dbReference type="NCBI Taxonomy" id="4217"/>
    <lineage>
        <taxon>Eukaryota</taxon>
        <taxon>Viridiplantae</taxon>
        <taxon>Streptophyta</taxon>
        <taxon>Embryophyta</taxon>
        <taxon>Tracheophyta</taxon>
        <taxon>Spermatophyta</taxon>
        <taxon>Magnoliopsida</taxon>
        <taxon>eudicotyledons</taxon>
        <taxon>Gunneridae</taxon>
        <taxon>Pentapetalae</taxon>
        <taxon>asterids</taxon>
        <taxon>campanulids</taxon>
        <taxon>Asterales</taxon>
        <taxon>Asteraceae</taxon>
        <taxon>Carduoideae</taxon>
        <taxon>Cardueae</taxon>
        <taxon>Arctiinae</taxon>
        <taxon>Arctium</taxon>
    </lineage>
</organism>
<keyword evidence="2" id="KW-1185">Reference proteome</keyword>
<sequence>MRQRTWLERLKDYDCDLLYHPGKANVVADALSRRNHGDGVKMSPARIDVVSSLLENIRTSQAEALKEENLKAEVMTKQKELLTEDSRGLKLFQGRIWVPKLGGNRELLLEEAHKSKYIATKEEVREESDKQERSNNFKLALTPNDRRKPLFPET</sequence>
<reference evidence="1 2" key="2">
    <citation type="journal article" date="2022" name="Mol. Ecol. Resour.">
        <title>The genomes of chicory, endive, great burdock and yacon provide insights into Asteraceae paleo-polyploidization history and plant inulin production.</title>
        <authorList>
            <person name="Fan W."/>
            <person name="Wang S."/>
            <person name="Wang H."/>
            <person name="Wang A."/>
            <person name="Jiang F."/>
            <person name="Liu H."/>
            <person name="Zhao H."/>
            <person name="Xu D."/>
            <person name="Zhang Y."/>
        </authorList>
    </citation>
    <scope>NUCLEOTIDE SEQUENCE [LARGE SCALE GENOMIC DNA]</scope>
    <source>
        <strain evidence="2">cv. Niubang</strain>
    </source>
</reference>
<gene>
    <name evidence="1" type="ORF">L6452_00079</name>
</gene>